<evidence type="ECO:0000313" key="1">
    <source>
        <dbReference type="EMBL" id="CAL1400546.1"/>
    </source>
</evidence>
<dbReference type="EMBL" id="OZ034820">
    <property type="protein sequence ID" value="CAL1400546.1"/>
    <property type="molecule type" value="Genomic_DNA"/>
</dbReference>
<gene>
    <name evidence="1" type="ORF">LTRI10_LOCUS40664</name>
</gene>
<dbReference type="Proteomes" id="UP001497516">
    <property type="component" value="Chromosome 7"/>
</dbReference>
<dbReference type="AlphaFoldDB" id="A0AAV2FQC7"/>
<reference evidence="1 2" key="1">
    <citation type="submission" date="2024-04" db="EMBL/GenBank/DDBJ databases">
        <authorList>
            <person name="Fracassetti M."/>
        </authorList>
    </citation>
    <scope>NUCLEOTIDE SEQUENCE [LARGE SCALE GENOMIC DNA]</scope>
</reference>
<protein>
    <submittedName>
        <fullName evidence="1">Uncharacterized protein</fullName>
    </submittedName>
</protein>
<organism evidence="1 2">
    <name type="scientific">Linum trigynum</name>
    <dbReference type="NCBI Taxonomy" id="586398"/>
    <lineage>
        <taxon>Eukaryota</taxon>
        <taxon>Viridiplantae</taxon>
        <taxon>Streptophyta</taxon>
        <taxon>Embryophyta</taxon>
        <taxon>Tracheophyta</taxon>
        <taxon>Spermatophyta</taxon>
        <taxon>Magnoliopsida</taxon>
        <taxon>eudicotyledons</taxon>
        <taxon>Gunneridae</taxon>
        <taxon>Pentapetalae</taxon>
        <taxon>rosids</taxon>
        <taxon>fabids</taxon>
        <taxon>Malpighiales</taxon>
        <taxon>Linaceae</taxon>
        <taxon>Linum</taxon>
    </lineage>
</organism>
<keyword evidence="2" id="KW-1185">Reference proteome</keyword>
<proteinExistence type="predicted"/>
<accession>A0AAV2FQC7</accession>
<sequence>MITRACKGHFEDYSFGTAQSSPQNYYSSTPKPDSSVGLRPFAFPRPDYSEKGGEMLAPVCCSGGTSFSFRIVCKSF</sequence>
<evidence type="ECO:0000313" key="2">
    <source>
        <dbReference type="Proteomes" id="UP001497516"/>
    </source>
</evidence>
<name>A0AAV2FQC7_9ROSI</name>